<dbReference type="SMART" id="SM00119">
    <property type="entry name" value="HECTc"/>
    <property type="match status" value="1"/>
</dbReference>
<feature type="compositionally biased region" description="Basic and acidic residues" evidence="12">
    <location>
        <begin position="1495"/>
        <end position="1520"/>
    </location>
</feature>
<feature type="region of interest" description="Disordered" evidence="12">
    <location>
        <begin position="1739"/>
        <end position="1771"/>
    </location>
</feature>
<dbReference type="PROSITE" id="PS50237">
    <property type="entry name" value="HECT"/>
    <property type="match status" value="1"/>
</dbReference>
<feature type="domain" description="HECT" evidence="14">
    <location>
        <begin position="3933"/>
        <end position="4270"/>
    </location>
</feature>
<dbReference type="Gene3D" id="3.30.2160.10">
    <property type="entry name" value="Hect, E3 ligase catalytic domain"/>
    <property type="match status" value="1"/>
</dbReference>
<keyword evidence="16" id="KW-1185">Reference proteome</keyword>
<dbReference type="FunFam" id="3.30.2410.10:FF:000004">
    <property type="entry name" value="E3 ubiquitin-protein ligase HUWE1, variant"/>
    <property type="match status" value="1"/>
</dbReference>
<feature type="region of interest" description="Disordered" evidence="12">
    <location>
        <begin position="2892"/>
        <end position="2932"/>
    </location>
</feature>
<evidence type="ECO:0000256" key="10">
    <source>
        <dbReference type="ARBA" id="ARBA00034494"/>
    </source>
</evidence>
<evidence type="ECO:0000256" key="4">
    <source>
        <dbReference type="ARBA" id="ARBA00012485"/>
    </source>
</evidence>
<feature type="domain" description="UBA" evidence="13">
    <location>
        <begin position="1354"/>
        <end position="1396"/>
    </location>
</feature>
<proteinExistence type="inferred from homology"/>
<feature type="compositionally biased region" description="Basic and acidic residues" evidence="12">
    <location>
        <begin position="1005"/>
        <end position="1019"/>
    </location>
</feature>
<dbReference type="InterPro" id="IPR010314">
    <property type="entry name" value="E3_Ub_ligase_DUF913"/>
</dbReference>
<dbReference type="InterPro" id="IPR011989">
    <property type="entry name" value="ARM-like"/>
</dbReference>
<sequence>MTKIKKLHHKRLNFPPQEVQQLREQLEAVPAKDIYAVLDDHKEWAFVRGDMYHWIPVLNRFDEILMNVCQEYELAGLQKADFDSNTQRTLVGILHFSRLLLENCINRNLYSSVDRLDSLLNTSDPEVLEFTLRLLLRTSQRWSYQRDLKAHQAVMSSRLTTLADPWNAKKDMAPPPEQAPAEAVASHTNEFKLLARDAATEALMGHGGTVRFQFFRTAEDVRMLESEQLAAASPDTRKKPSGAGSSSSGLGGGGSSSSGGGVLRTPPAKKSRAHSQLSCPRPTTTATEGLVSISAPVSSLGLDPTAGICGQMRQAMDRLVERYRVPPTHRYELRHRVFVALAFARGDCELRYRLLRSRIYAVAVLSQLMNEQEFKNMLQSREPNFTADIVGVLQPEVHAPLGLQTAVLLALESLLKQRGEVSGAYVALNASANHGVLMFTLRKAFTNAAGPPVYPYEFMSALYFFLTGMANNMNGGQLLVSAGVVPVFVSALRHTHPQQLRSSGRVAKLLDCLITSTPAAFPAFCSANGLAALVDRMRDEVQRAVAACSASPAGASDLSSPVTLPRFCEYPKQLYRRREILSAEQIFLLKELFKLLSRLLQQSTYQDRLRNLVETTLPETLRTVLSHPAAFGTNIYGLAISISAMLVHNEPTSLPIIQEARIPEAMLENLERHIPYNSDVIMYIPAALGAFCLNDAGLEQVRKSTVVRNTLGAFSDPDFIRVLQDGDTTGSFGASLDEFVRHFPAVRDEIMDEVIAMLKNVLAMGAADSPLVALNPGNTFLLRTARDEELKHHLDDLYGMMLESVTTFLEGLLEQRAQGEMFMQRGGWALIVQAIRSPLLPFGFIKSRTFESLHGLSSTLLDTSQEGVFKVLFAELGECMQKPTICRIGDGGSDDTATAADAAAYVALADPSGLSAGEYTALHVKLHNTTSAIGAIALITYLINGSGGGSLTRCVKDITDIMPADDFVRLVGSMCTAYCGGIQRAVAIEHTIAMLPDASAAEKADAAPSAKGKEVEGHAPTRQAMDVDEGSSPGVEAFVRTNCLNLGEVAIGFTLEAGEFIEGMSNSLGLGAKRGEDEAAKITAPLVAELVKFVHRMLELCAGAERTVVGAQLVDQAMVAIMKTLVFARHRIYLKLLIFTVFVEEHGLEQFCRVLESMWAWAASLPPEDAAAAAAAAAASKPAKPSPEARLRKILDATLESMLSILSFILDGEPVVECPDFAALCHEHNAQQGWFRSGDFVVGVRLKALPTLQRIWESALLIRGNGNLVQAFIACLAPLLYSRQEARTAIMGVGLNRHLDGLLGERRTSQGPGRGPGAQTPIPLISRVLGRWSPLTRTPLLSEADAELEASASAAEPNAALVAELVGMGFSTEDAVASLRQRDGNLARAANYLLSVTVANRAEQGPDRDGSTRGNEPAGAEATSSRAQGDRAAGDGAGSDQPAEQGGAAGETDAQQAEGMAPMAVDDVVQLGGNDESAASRQGPSESEGVEPEGVEPKGVEPFNSKEWREAREADEDAQREQLKQVRDALRASIAPRAVALVDEFKDKAVAHVRGVLVLVLGKDGSDAAVHVLLNAFTPLLIAAGTGSCDEDERLAAHAHLWAMLLSIERLMSEIRPHAGRIAPHLVRALEAAGRREGRAPTWLTAVVLVVEQLLQRDDEPPKVKRGDREELHRIARQRLTKLPPAATTEAAVAVAAAADAPSVESGALSDEQPPESGAQPLRSAFELLWEAGAADGTDASARADGAQADGAQADGAQADGAQADGAQAAESETVFDAEAVRELQQLATQFFATPVPVYGPAELNALLRLVVVLTRDFAFASAFLESGGLASVLRTMRAQPADVAQSIGEAAAAEKSPLAFVNAVMAVPKDRQRAQRQERTLVAHVLRHAIESQPTLRLIMENLIHGWFESPQLTSADVTTYVRSTLAYALRNPALYTRVTADRCFLPSYSNDMRTSWMTLAWRSTRLMDEDEVDRYEALPLDEDGSPKDGADSDFLAYLEAKKRDPPFTSYELDDESERLACRIVEFVADEIMALRPPGAAPPVSRTSTAVELQALATPSKPRTSGSVLAAAGDDEPETVAYRCFLMQCLSELIASFPFALRAVFAARTSAPVLLSPRRPRGKAPAVPDEGVLAASQPALRVRAPLISHLVHDLIVREATNSARLPQVRGAPEEPRGGTELDRVVAVARLQAATKRAQLSRSVTFWATALLSTMCVRHQEGWTTTAPRDAAPPASEISLASLAGSYDRTLLAARQLVLDHIVRAFRECLSATAAGTGGMDIIYARLTSLAHLAYKLVIARPISHGRPADTRAQGAAAREDPSTLKRMLLERGVLDLLTAASSRLNLNHPQSREMLSVFLRPMEHLAKAAVKLSREAVLSAWEESGQDRMPQAAGQRGFSMELLDDDGGALIDEDEDIPPDLYVNSALGLHQNQRVTAGHAGDDQYSEDDLMEEDYDDEMYDDGNSSVSDIDSDDEAMDEDITLDHDAPGDSDSMEMDAIMREGGDELDPSDSSGDEGGYSSPDAEHHSGVDYGSTGDGDNSADESDSDHDSGDDSDDDEDDNDGDDGDDDDDVGDDLRASFRLALGGAMRLLQDDDEQALDGEGADVEFYGSGLDGDAAGSSADEHASGSGHGDGWRNGLTGAHAAALASLGRHIVHHHNHHHNHHRLLHHGRSRPGSAGLEPPIARGGRDGSRVGSAAGDRQSGPENDSGASSDESSDDSDSFADGFSDHVEVTMEAIDEHGNPESIRRGILPTGFLDTFVAGLGDGRMPSAIRAGVPLRQMAHGRPLGAVNGMAADVGAAFEFSLPRLSALGRPGLSVGGVGAAGQSMAHPLLERGEHADRSGLQARAERVARGSLSGPLGGVPDDVYELGQPMAARLSQAFSSGRRPAYTHQMIPGPSNRAGPTPWTQEGSSEGAPRDGTVEGALEDPGSPAAVLLEQLARMSRATSAIDGYIPLSTIERWQEEARMQFGAGAATCAPWIANTILNTLIPEAICQNLLKARYQAEVMRRTAIVDRKRMEDEDEERRRREESARAEEDARLRAEDAKSSTSDASAAENMVIDGGGEDEGEGEGEAGQAEGPAEPEPEPEPVFVNVNGERIEITDTGIDPEFLLALPDDLRMEVIENRREELRIERRAAGATPAAAGVPADDPEGFIQEFLNALPAEIRDEVMENGPLQRQLLELEGQLGQRRTVGSGGAWQLPPAQAGGPESRVSAVDAAVRARMQIGASSARGRQQQGAVGGEDGSTEQGRVRERRRKKIAARDIAVQLLSRAELTALTRFIFLPNHAVSGALTAKIVQYVCENGRTRSQFIHLMLAVLESCATTLEDVDAVIRQALDATHPADQVANADGSSAAAAPPAADVAPKAPQRPPTRGGGELADPLHVSVLGTPMVTQFTASLVQQQSPEFSFPLGELLTDVPAYVPAQRCLDALHSLATHNARAAMHFLVEHSPARPHGGEDGDEDRFPVVYLLRLLAKPLYYSHGNAIPEMLMQLLSAVTKPLGSMMRRSQQLLHEQSLPQQPEEGEAGATGEGGEPRAGGSAGADAPADKHRCMVQLPGIPDSALRAIVNVLAAGECTSRTFQHTLSLIQNLSHLPGVLPIVTDELIQRASELSASVRKDITQLLDMLQSLPRGLADEGDGDAPAGVSADLLDKVRDITLAKFSPASSHQSRLLRLLMAIDYISTTVAKRLEEKRRPAADASGRQRQAAGAGAVGDRSGMDIDAESADEALSAELLHLRSLSLGHSARFLPLWEAMGQCLQCTSAQPELAHVATVLLPLIESFMVVFKPIVGEKSRVAAATAADAAEGGSVADGGAQVSPASQSTQAASSPSEAYFQSLTEKHKKVLNTLVRNNPGLLSGSFSLLVYNPHVLDFDNKRSYFYQRLHDDSGGAGGGARRGSARPLGGALQVNVHRRSVFEDSYHQFAGKSGDEIRRARINVKFHNEEGVDAGGVSREWFQVLARQMFNPDYALFMPSAAGRVTYQPNPQSWANPEHLLYFKFVGRIIGKAIVDQRALDAYFTRSFYKHILGRKVDYRDIEAIDPSYYKSLEWILENDITDVFEETFSIEVDDFGQHRIVDLVPNGQEINVTEENKAEYVRLVTEQRLYRAIKDQIKAFLSGFHDVIPGDLIQIFNEQELELLISGMPDIDVDDWRNNTVYHGGYSSSSAQIQWFWRAVRMFDHEERAKLLQFVTGTSKVPLEGFAHLQGNQGVQKFQIHKDFSIPARLPTAHTCFNQLDLPLYDSFEALKQSLLLAISECSTGFGFV</sequence>
<dbReference type="EC" id="2.3.2.26" evidence="4"/>
<feature type="compositionally biased region" description="Basic residues" evidence="12">
    <location>
        <begin position="2660"/>
        <end position="2675"/>
    </location>
</feature>
<dbReference type="Pfam" id="PF06025">
    <property type="entry name" value="DUF913"/>
    <property type="match status" value="1"/>
</dbReference>
<dbReference type="InterPro" id="IPR050409">
    <property type="entry name" value="E3_ubiq-protein_ligase"/>
</dbReference>
<comment type="similarity">
    <text evidence="10">Belongs to the UPL family. TOM1/PTR1 subfamily.</text>
</comment>
<dbReference type="PANTHER" id="PTHR11254">
    <property type="entry name" value="HECT DOMAIN UBIQUITIN-PROTEIN LIGASE"/>
    <property type="match status" value="1"/>
</dbReference>
<keyword evidence="6 15" id="KW-0808">Transferase</keyword>
<feature type="compositionally biased region" description="Gly residues" evidence="12">
    <location>
        <begin position="3532"/>
        <end position="3546"/>
    </location>
</feature>
<feature type="region of interest" description="Disordered" evidence="12">
    <location>
        <begin position="3698"/>
        <end position="3723"/>
    </location>
</feature>
<evidence type="ECO:0000256" key="11">
    <source>
        <dbReference type="PROSITE-ProRule" id="PRU00104"/>
    </source>
</evidence>
<dbReference type="Pfam" id="PF06012">
    <property type="entry name" value="DUF908"/>
    <property type="match status" value="1"/>
</dbReference>
<feature type="compositionally biased region" description="Low complexity" evidence="12">
    <location>
        <begin position="2612"/>
        <end position="2623"/>
    </location>
</feature>
<comment type="subcellular location">
    <subcellularLocation>
        <location evidence="2">Nucleus</location>
    </subcellularLocation>
</comment>
<dbReference type="InterPro" id="IPR016024">
    <property type="entry name" value="ARM-type_fold"/>
</dbReference>
<feature type="region of interest" description="Disordered" evidence="12">
    <location>
        <begin position="2660"/>
        <end position="2728"/>
    </location>
</feature>
<feature type="region of interest" description="Disordered" evidence="12">
    <location>
        <begin position="2482"/>
        <end position="2576"/>
    </location>
</feature>
<evidence type="ECO:0000256" key="8">
    <source>
        <dbReference type="ARBA" id="ARBA00022816"/>
    </source>
</evidence>
<evidence type="ECO:0000256" key="2">
    <source>
        <dbReference type="ARBA" id="ARBA00004123"/>
    </source>
</evidence>
<dbReference type="GO" id="GO:0005737">
    <property type="term" value="C:cytoplasm"/>
    <property type="evidence" value="ECO:0007669"/>
    <property type="project" value="TreeGrafter"/>
</dbReference>
<comment type="pathway">
    <text evidence="3">Protein modification; protein ubiquitination.</text>
</comment>
<keyword evidence="9" id="KW-0539">Nucleus</keyword>
<keyword evidence="7 11" id="KW-0833">Ubl conjugation pathway</keyword>
<protein>
    <recommendedName>
        <fullName evidence="4">HECT-type E3 ubiquitin transferase</fullName>
        <ecNumber evidence="4">2.3.2.26</ecNumber>
    </recommendedName>
</protein>
<evidence type="ECO:0000256" key="6">
    <source>
        <dbReference type="ARBA" id="ARBA00022679"/>
    </source>
</evidence>
<dbReference type="Pfam" id="PF00627">
    <property type="entry name" value="UBA"/>
    <property type="match status" value="1"/>
</dbReference>
<dbReference type="Gene3D" id="3.90.1750.10">
    <property type="entry name" value="Hect, E3 ligase catalytic domains"/>
    <property type="match status" value="1"/>
</dbReference>
<evidence type="ECO:0000259" key="13">
    <source>
        <dbReference type="PROSITE" id="PS50030"/>
    </source>
</evidence>
<dbReference type="OrthoDB" id="8068875at2759"/>
<evidence type="ECO:0000313" key="15">
    <source>
        <dbReference type="EMBL" id="KAJ1734065.1"/>
    </source>
</evidence>
<feature type="region of interest" description="Disordered" evidence="12">
    <location>
        <begin position="166"/>
        <end position="186"/>
    </location>
</feature>
<feature type="compositionally biased region" description="Low complexity" evidence="12">
    <location>
        <begin position="3350"/>
        <end position="3371"/>
    </location>
</feature>
<evidence type="ECO:0000256" key="1">
    <source>
        <dbReference type="ARBA" id="ARBA00000885"/>
    </source>
</evidence>
<dbReference type="GO" id="GO:0006511">
    <property type="term" value="P:ubiquitin-dependent protein catabolic process"/>
    <property type="evidence" value="ECO:0007669"/>
    <property type="project" value="TreeGrafter"/>
</dbReference>
<feature type="compositionally biased region" description="Polar residues" evidence="12">
    <location>
        <begin position="274"/>
        <end position="285"/>
    </location>
</feature>
<gene>
    <name evidence="15" type="primary">TOM1</name>
    <name evidence="15" type="ORF">LPJ61_001264</name>
</gene>
<evidence type="ECO:0000259" key="14">
    <source>
        <dbReference type="PROSITE" id="PS50237"/>
    </source>
</evidence>
<feature type="active site" description="Glycyl thioester intermediate" evidence="11">
    <location>
        <position position="4237"/>
    </location>
</feature>
<feature type="compositionally biased region" description="Gly residues" evidence="12">
    <location>
        <begin position="249"/>
        <end position="262"/>
    </location>
</feature>
<dbReference type="SMART" id="SM00165">
    <property type="entry name" value="UBA"/>
    <property type="match status" value="1"/>
</dbReference>
<dbReference type="InterPro" id="IPR009060">
    <property type="entry name" value="UBA-like_sf"/>
</dbReference>
<dbReference type="GO" id="GO:0051028">
    <property type="term" value="P:mRNA transport"/>
    <property type="evidence" value="ECO:0007669"/>
    <property type="project" value="UniProtKB-KW"/>
</dbReference>
<dbReference type="FunFam" id="3.30.2160.10:FF:000001">
    <property type="entry name" value="E3 ubiquitin-protein ligase NEDD4-like"/>
    <property type="match status" value="1"/>
</dbReference>
<evidence type="ECO:0000313" key="16">
    <source>
        <dbReference type="Proteomes" id="UP001143981"/>
    </source>
</evidence>
<dbReference type="InterPro" id="IPR010309">
    <property type="entry name" value="E3_Ub_ligase_DUF908"/>
</dbReference>
<reference evidence="15" key="1">
    <citation type="submission" date="2022-07" db="EMBL/GenBank/DDBJ databases">
        <title>Phylogenomic reconstructions and comparative analyses of Kickxellomycotina fungi.</title>
        <authorList>
            <person name="Reynolds N.K."/>
            <person name="Stajich J.E."/>
            <person name="Barry K."/>
            <person name="Grigoriev I.V."/>
            <person name="Crous P."/>
            <person name="Smith M.E."/>
        </authorList>
    </citation>
    <scope>NUCLEOTIDE SEQUENCE</scope>
    <source>
        <strain evidence="15">BCRC 34381</strain>
    </source>
</reference>
<dbReference type="SUPFAM" id="SSF46934">
    <property type="entry name" value="UBA-like"/>
    <property type="match status" value="1"/>
</dbReference>
<feature type="compositionally biased region" description="Low complexity" evidence="12">
    <location>
        <begin position="3051"/>
        <end position="3060"/>
    </location>
</feature>
<dbReference type="InterPro" id="IPR015940">
    <property type="entry name" value="UBA"/>
</dbReference>
<name>A0A9W8CYA0_9FUNG</name>
<dbReference type="SUPFAM" id="SSF48371">
    <property type="entry name" value="ARM repeat"/>
    <property type="match status" value="1"/>
</dbReference>
<evidence type="ECO:0000256" key="12">
    <source>
        <dbReference type="SAM" id="MobiDB-lite"/>
    </source>
</evidence>
<keyword evidence="8" id="KW-0509">mRNA transport</keyword>
<dbReference type="GO" id="GO:0000209">
    <property type="term" value="P:protein polyubiquitination"/>
    <property type="evidence" value="ECO:0007669"/>
    <property type="project" value="TreeGrafter"/>
</dbReference>
<feature type="region of interest" description="Disordered" evidence="12">
    <location>
        <begin position="2607"/>
        <end position="2639"/>
    </location>
</feature>
<dbReference type="SUPFAM" id="SSF56204">
    <property type="entry name" value="Hect, E3 ligase catalytic domain"/>
    <property type="match status" value="1"/>
</dbReference>
<dbReference type="GO" id="GO:0061630">
    <property type="term" value="F:ubiquitin protein ligase activity"/>
    <property type="evidence" value="ECO:0007669"/>
    <property type="project" value="UniProtKB-EC"/>
</dbReference>
<feature type="compositionally biased region" description="Acidic residues" evidence="12">
    <location>
        <begin position="3067"/>
        <end position="3076"/>
    </location>
</feature>
<feature type="region of interest" description="Disordered" evidence="12">
    <location>
        <begin position="3514"/>
        <end position="3551"/>
    </location>
</feature>
<evidence type="ECO:0000256" key="5">
    <source>
        <dbReference type="ARBA" id="ARBA00022448"/>
    </source>
</evidence>
<dbReference type="FunFam" id="3.90.1750.10:FF:000026">
    <property type="entry name" value="E3 ubiquitin-protein ligase HACE1"/>
    <property type="match status" value="1"/>
</dbReference>
<dbReference type="Gene3D" id="3.30.2410.10">
    <property type="entry name" value="Hect, E3 ligase catalytic domain"/>
    <property type="match status" value="1"/>
</dbReference>
<dbReference type="PANTHER" id="PTHR11254:SF67">
    <property type="entry name" value="E3 UBIQUITIN-PROTEIN LIGASE HUWE1"/>
    <property type="match status" value="1"/>
</dbReference>
<organism evidence="15 16">
    <name type="scientific">Coemansia biformis</name>
    <dbReference type="NCBI Taxonomy" id="1286918"/>
    <lineage>
        <taxon>Eukaryota</taxon>
        <taxon>Fungi</taxon>
        <taxon>Fungi incertae sedis</taxon>
        <taxon>Zoopagomycota</taxon>
        <taxon>Kickxellomycotina</taxon>
        <taxon>Kickxellomycetes</taxon>
        <taxon>Kickxellales</taxon>
        <taxon>Kickxellaceae</taxon>
        <taxon>Coemansia</taxon>
    </lineage>
</organism>
<feature type="region of interest" description="Disordered" evidence="12">
    <location>
        <begin position="230"/>
        <end position="285"/>
    </location>
</feature>
<feature type="region of interest" description="Disordered" evidence="12">
    <location>
        <begin position="1400"/>
        <end position="1458"/>
    </location>
</feature>
<dbReference type="InterPro" id="IPR035983">
    <property type="entry name" value="Hect_E3_ubiquitin_ligase"/>
</dbReference>
<dbReference type="Pfam" id="PF14377">
    <property type="entry name" value="UBM"/>
    <property type="match status" value="2"/>
</dbReference>
<feature type="region of interest" description="Disordered" evidence="12">
    <location>
        <begin position="3348"/>
        <end position="3385"/>
    </location>
</feature>
<feature type="compositionally biased region" description="Low complexity" evidence="12">
    <location>
        <begin position="1744"/>
        <end position="1770"/>
    </location>
</feature>
<feature type="region of interest" description="Disordered" evidence="12">
    <location>
        <begin position="3813"/>
        <end position="3838"/>
    </location>
</feature>
<evidence type="ECO:0000256" key="3">
    <source>
        <dbReference type="ARBA" id="ARBA00004906"/>
    </source>
</evidence>
<accession>A0A9W8CYA0</accession>
<feature type="compositionally biased region" description="Low complexity" evidence="12">
    <location>
        <begin position="3703"/>
        <end position="3721"/>
    </location>
</feature>
<feature type="compositionally biased region" description="Acidic residues" evidence="12">
    <location>
        <begin position="2541"/>
        <end position="2575"/>
    </location>
</feature>
<dbReference type="EMBL" id="JANBOI010000098">
    <property type="protein sequence ID" value="KAJ1734065.1"/>
    <property type="molecule type" value="Genomic_DNA"/>
</dbReference>
<evidence type="ECO:0000256" key="9">
    <source>
        <dbReference type="ARBA" id="ARBA00023242"/>
    </source>
</evidence>
<feature type="region of interest" description="Disordered" evidence="12">
    <location>
        <begin position="3020"/>
        <end position="3093"/>
    </location>
</feature>
<feature type="region of interest" description="Disordered" evidence="12">
    <location>
        <begin position="3231"/>
        <end position="3259"/>
    </location>
</feature>
<dbReference type="InterPro" id="IPR025527">
    <property type="entry name" value="HUWE1/Rev1_UBM"/>
</dbReference>
<feature type="region of interest" description="Disordered" evidence="12">
    <location>
        <begin position="1474"/>
        <end position="1520"/>
    </location>
</feature>
<dbReference type="Gene3D" id="1.25.10.10">
    <property type="entry name" value="Leucine-rich Repeat Variant"/>
    <property type="match status" value="1"/>
</dbReference>
<dbReference type="InterPro" id="IPR000569">
    <property type="entry name" value="HECT_dom"/>
</dbReference>
<dbReference type="CDD" id="cd00078">
    <property type="entry name" value="HECTc"/>
    <property type="match status" value="1"/>
</dbReference>
<feature type="region of interest" description="Disordered" evidence="12">
    <location>
        <begin position="1005"/>
        <end position="1032"/>
    </location>
</feature>
<dbReference type="Pfam" id="PF00632">
    <property type="entry name" value="HECT"/>
    <property type="match status" value="1"/>
</dbReference>
<dbReference type="FunFam" id="3.90.1750.10:FF:000003">
    <property type="entry name" value="E3 ubiquitin-protein ligase UPL1"/>
    <property type="match status" value="1"/>
</dbReference>
<evidence type="ECO:0000256" key="7">
    <source>
        <dbReference type="ARBA" id="ARBA00022786"/>
    </source>
</evidence>
<dbReference type="GO" id="GO:0005634">
    <property type="term" value="C:nucleus"/>
    <property type="evidence" value="ECO:0007669"/>
    <property type="project" value="UniProtKB-SubCell"/>
</dbReference>
<comment type="catalytic activity">
    <reaction evidence="1">
        <text>S-ubiquitinyl-[E2 ubiquitin-conjugating enzyme]-L-cysteine + [acceptor protein]-L-lysine = [E2 ubiquitin-conjugating enzyme]-L-cysteine + N(6)-ubiquitinyl-[acceptor protein]-L-lysine.</text>
        <dbReference type="EC" id="2.3.2.26"/>
    </reaction>
</comment>
<dbReference type="PROSITE" id="PS50030">
    <property type="entry name" value="UBA"/>
    <property type="match status" value="1"/>
</dbReference>
<comment type="caution">
    <text evidence="15">The sequence shown here is derived from an EMBL/GenBank/DDBJ whole genome shotgun (WGS) entry which is preliminary data.</text>
</comment>
<dbReference type="Proteomes" id="UP001143981">
    <property type="component" value="Unassembled WGS sequence"/>
</dbReference>
<keyword evidence="15" id="KW-0012">Acyltransferase</keyword>
<dbReference type="Gene3D" id="1.10.8.10">
    <property type="entry name" value="DNA helicase RuvA subunit, C-terminal domain"/>
    <property type="match status" value="1"/>
</dbReference>
<feature type="compositionally biased region" description="Polar residues" evidence="12">
    <location>
        <begin position="3514"/>
        <end position="3524"/>
    </location>
</feature>
<keyword evidence="5" id="KW-0813">Transport</keyword>
<feature type="compositionally biased region" description="Basic and acidic residues" evidence="12">
    <location>
        <begin position="3020"/>
        <end position="3050"/>
    </location>
</feature>